<protein>
    <recommendedName>
        <fullName evidence="4">ABC transmembrane type-1 domain-containing protein</fullName>
    </recommendedName>
</protein>
<comment type="caution">
    <text evidence="2">The sequence shown here is derived from an EMBL/GenBank/DDBJ whole genome shotgun (WGS) entry which is preliminary data.</text>
</comment>
<proteinExistence type="predicted"/>
<keyword evidence="1" id="KW-0812">Transmembrane</keyword>
<dbReference type="EMBL" id="BMXO01000001">
    <property type="protein sequence ID" value="GGW46385.1"/>
    <property type="molecule type" value="Genomic_DNA"/>
</dbReference>
<evidence type="ECO:0000313" key="3">
    <source>
        <dbReference type="Proteomes" id="UP000647585"/>
    </source>
</evidence>
<sequence>MMLGLALCTLVAGVLPAVAAYVGQLIGDGVLAAMEAYQASEAPSLWEAITPVLGLVALEGATIALIALAQRGLSAQQALLRALLGQKVNVMILEKRARCRWASLRIRSFTTS</sequence>
<reference evidence="3" key="1">
    <citation type="journal article" date="2019" name="Int. J. Syst. Evol. Microbiol.">
        <title>The Global Catalogue of Microorganisms (GCM) 10K type strain sequencing project: providing services to taxonomists for standard genome sequencing and annotation.</title>
        <authorList>
            <consortium name="The Broad Institute Genomics Platform"/>
            <consortium name="The Broad Institute Genome Sequencing Center for Infectious Disease"/>
            <person name="Wu L."/>
            <person name="Ma J."/>
        </authorList>
    </citation>
    <scope>NUCLEOTIDE SEQUENCE [LARGE SCALE GENOMIC DNA]</scope>
    <source>
        <strain evidence="3">KCTC 22157</strain>
    </source>
</reference>
<dbReference type="Proteomes" id="UP000647585">
    <property type="component" value="Unassembled WGS sequence"/>
</dbReference>
<evidence type="ECO:0000313" key="2">
    <source>
        <dbReference type="EMBL" id="GGW46385.1"/>
    </source>
</evidence>
<evidence type="ECO:0008006" key="4">
    <source>
        <dbReference type="Google" id="ProtNLM"/>
    </source>
</evidence>
<keyword evidence="1" id="KW-0472">Membrane</keyword>
<accession>A0ABQ2WED4</accession>
<feature type="transmembrane region" description="Helical" evidence="1">
    <location>
        <begin position="44"/>
        <end position="69"/>
    </location>
</feature>
<evidence type="ECO:0000256" key="1">
    <source>
        <dbReference type="SAM" id="Phobius"/>
    </source>
</evidence>
<organism evidence="2 3">
    <name type="scientific">Halomonas johnsoniae</name>
    <dbReference type="NCBI Taxonomy" id="502832"/>
    <lineage>
        <taxon>Bacteria</taxon>
        <taxon>Pseudomonadati</taxon>
        <taxon>Pseudomonadota</taxon>
        <taxon>Gammaproteobacteria</taxon>
        <taxon>Oceanospirillales</taxon>
        <taxon>Halomonadaceae</taxon>
        <taxon>Halomonas</taxon>
    </lineage>
</organism>
<name>A0ABQ2WED4_9GAMM</name>
<keyword evidence="1" id="KW-1133">Transmembrane helix</keyword>
<keyword evidence="3" id="KW-1185">Reference proteome</keyword>
<gene>
    <name evidence="2" type="ORF">GCM10007158_04100</name>
</gene>